<reference evidence="2" key="1">
    <citation type="journal article" date="2010" name="Science">
        <title>Signatures of adaptation to obligate biotrophy in the Hyaloperonospora arabidopsidis genome.</title>
        <authorList>
            <person name="Baxter L."/>
            <person name="Tripathy S."/>
            <person name="Ishaque N."/>
            <person name="Boot N."/>
            <person name="Cabral A."/>
            <person name="Kemen E."/>
            <person name="Thines M."/>
            <person name="Ah-Fong A."/>
            <person name="Anderson R."/>
            <person name="Badejoko W."/>
            <person name="Bittner-Eddy P."/>
            <person name="Boore J.L."/>
            <person name="Chibucos M.C."/>
            <person name="Coates M."/>
            <person name="Dehal P."/>
            <person name="Delehaunty K."/>
            <person name="Dong S."/>
            <person name="Downton P."/>
            <person name="Dumas B."/>
            <person name="Fabro G."/>
            <person name="Fronick C."/>
            <person name="Fuerstenberg S.I."/>
            <person name="Fulton L."/>
            <person name="Gaulin E."/>
            <person name="Govers F."/>
            <person name="Hughes L."/>
            <person name="Humphray S."/>
            <person name="Jiang R.H."/>
            <person name="Judelson H."/>
            <person name="Kamoun S."/>
            <person name="Kyung K."/>
            <person name="Meijer H."/>
            <person name="Minx P."/>
            <person name="Morris P."/>
            <person name="Nelson J."/>
            <person name="Phuntumart V."/>
            <person name="Qutob D."/>
            <person name="Rehmany A."/>
            <person name="Rougon-Cardoso A."/>
            <person name="Ryden P."/>
            <person name="Torto-Alalibo T."/>
            <person name="Studholme D."/>
            <person name="Wang Y."/>
            <person name="Win J."/>
            <person name="Wood J."/>
            <person name="Clifton S.W."/>
            <person name="Rogers J."/>
            <person name="Van den Ackerveken G."/>
            <person name="Jones J.D."/>
            <person name="McDowell J.M."/>
            <person name="Beynon J."/>
            <person name="Tyler B.M."/>
        </authorList>
    </citation>
    <scope>NUCLEOTIDE SEQUENCE [LARGE SCALE GENOMIC DNA]</scope>
    <source>
        <strain evidence="2">Emoy2</strain>
    </source>
</reference>
<organism evidence="1 2">
    <name type="scientific">Hyaloperonospora arabidopsidis (strain Emoy2)</name>
    <name type="common">Downy mildew agent</name>
    <name type="synonym">Peronospora arabidopsidis</name>
    <dbReference type="NCBI Taxonomy" id="559515"/>
    <lineage>
        <taxon>Eukaryota</taxon>
        <taxon>Sar</taxon>
        <taxon>Stramenopiles</taxon>
        <taxon>Oomycota</taxon>
        <taxon>Peronosporomycetes</taxon>
        <taxon>Peronosporales</taxon>
        <taxon>Peronosporaceae</taxon>
        <taxon>Hyaloperonospora</taxon>
    </lineage>
</organism>
<dbReference type="HOGENOM" id="CLU_3091438_0_0_1"/>
<proteinExistence type="predicted"/>
<protein>
    <submittedName>
        <fullName evidence="1">Uncharacterized protein</fullName>
    </submittedName>
</protein>
<dbReference type="Proteomes" id="UP000011713">
    <property type="component" value="Unassembled WGS sequence"/>
</dbReference>
<accession>M4BRT2</accession>
<dbReference type="InParanoid" id="M4BRT2"/>
<dbReference type="EnsemblProtists" id="HpaT809122">
    <property type="protein sequence ID" value="HpaP809122"/>
    <property type="gene ID" value="HpaG809122"/>
</dbReference>
<keyword evidence="2" id="KW-1185">Reference proteome</keyword>
<name>M4BRT2_HYAAE</name>
<evidence type="ECO:0000313" key="2">
    <source>
        <dbReference type="Proteomes" id="UP000011713"/>
    </source>
</evidence>
<sequence>MDRVGRDSDINQVYEVTKNEAEEVDVHAEENADDVWKDFNMATEIERGRNRR</sequence>
<reference evidence="1" key="2">
    <citation type="submission" date="2015-06" db="UniProtKB">
        <authorList>
            <consortium name="EnsemblProtists"/>
        </authorList>
    </citation>
    <scope>IDENTIFICATION</scope>
    <source>
        <strain evidence="1">Emoy2</strain>
    </source>
</reference>
<dbReference type="EMBL" id="JH598667">
    <property type="status" value="NOT_ANNOTATED_CDS"/>
    <property type="molecule type" value="Genomic_DNA"/>
</dbReference>
<evidence type="ECO:0000313" key="1">
    <source>
        <dbReference type="EnsemblProtists" id="HpaP809122"/>
    </source>
</evidence>
<dbReference type="VEuPathDB" id="FungiDB:HpaG809122"/>
<dbReference type="AlphaFoldDB" id="M4BRT2"/>